<dbReference type="Proteomes" id="UP000603453">
    <property type="component" value="Unassembled WGS sequence"/>
</dbReference>
<feature type="compositionally biased region" description="Polar residues" evidence="1">
    <location>
        <begin position="230"/>
        <end position="241"/>
    </location>
</feature>
<name>A0A8H7R4H4_9FUNG</name>
<evidence type="ECO:0000313" key="3">
    <source>
        <dbReference type="Proteomes" id="UP000603453"/>
    </source>
</evidence>
<evidence type="ECO:0000256" key="1">
    <source>
        <dbReference type="SAM" id="MobiDB-lite"/>
    </source>
</evidence>
<feature type="region of interest" description="Disordered" evidence="1">
    <location>
        <begin position="77"/>
        <end position="121"/>
    </location>
</feature>
<feature type="compositionally biased region" description="Low complexity" evidence="1">
    <location>
        <begin position="80"/>
        <end position="102"/>
    </location>
</feature>
<feature type="non-terminal residue" evidence="2">
    <location>
        <position position="1"/>
    </location>
</feature>
<accession>A0A8H7R4H4</accession>
<sequence length="535" mass="60110">NKHHSFDLNEVKTTTTTTWAYCFLFAREKLVAQCRNSNTEELPDEFVYFLKLLVSHYLQEKHESGIFNTIRSTTLPQNISSNSTTTTTSTITSGTATTVTTTALPNNVSPSSSNSATTTTSSSHQSSLAYVYDANSSSTPFKIREKSASSVTVVSSDSSISYWSNPLSNNLTHHLITSLPHDIQPSLPQNNNRPSNVLLIPNKQQQQSIADILNIDDTCAVNNMSFLSSSVPSETTQQTHKTNYHPFHPDNDRIASAPSSPTHRSRSQSLSSNTNNEDSSLKHILANLINGETSYLDQTEDVKLVRRWIKSDGHVYLANFIIILLSDGLCSIVVCKDDPDKNKPVPSKSPWKPMSSQVKLFKSQLRSSLSDFTTFILTKEATHFTNLSFAVTYPGLIHFVHLDRGVMVSPRLVDLNELDKNHELLHEVYGRYYNTTCTDEGKWKWPTETNLKKLCNQMLQLGISFRLDTTRTKAIKESSNSQYYFLYQKGPHPHQELLAIYFSIVPPDRLWSMHQKLLNDICQRTLSTSSSSLSL</sequence>
<gene>
    <name evidence="2" type="ORF">INT47_009344</name>
</gene>
<organism evidence="2 3">
    <name type="scientific">Mucor saturninus</name>
    <dbReference type="NCBI Taxonomy" id="64648"/>
    <lineage>
        <taxon>Eukaryota</taxon>
        <taxon>Fungi</taxon>
        <taxon>Fungi incertae sedis</taxon>
        <taxon>Mucoromycota</taxon>
        <taxon>Mucoromycotina</taxon>
        <taxon>Mucoromycetes</taxon>
        <taxon>Mucorales</taxon>
        <taxon>Mucorineae</taxon>
        <taxon>Mucoraceae</taxon>
        <taxon>Mucor</taxon>
    </lineage>
</organism>
<dbReference type="EMBL" id="JAEPRD010000045">
    <property type="protein sequence ID" value="KAG2204302.1"/>
    <property type="molecule type" value="Genomic_DNA"/>
</dbReference>
<feature type="compositionally biased region" description="Low complexity" evidence="1">
    <location>
        <begin position="109"/>
        <end position="121"/>
    </location>
</feature>
<proteinExistence type="predicted"/>
<dbReference type="AlphaFoldDB" id="A0A8H7R4H4"/>
<reference evidence="2" key="1">
    <citation type="submission" date="2020-12" db="EMBL/GenBank/DDBJ databases">
        <title>Metabolic potential, ecology and presence of endohyphal bacteria is reflected in genomic diversity of Mucoromycotina.</title>
        <authorList>
            <person name="Muszewska A."/>
            <person name="Okrasinska A."/>
            <person name="Steczkiewicz K."/>
            <person name="Drgas O."/>
            <person name="Orlowska M."/>
            <person name="Perlinska-Lenart U."/>
            <person name="Aleksandrzak-Piekarczyk T."/>
            <person name="Szatraj K."/>
            <person name="Zielenkiewicz U."/>
            <person name="Pilsyk S."/>
            <person name="Malc E."/>
            <person name="Mieczkowski P."/>
            <person name="Kruszewska J.S."/>
            <person name="Biernat P."/>
            <person name="Pawlowska J."/>
        </authorList>
    </citation>
    <scope>NUCLEOTIDE SEQUENCE</scope>
    <source>
        <strain evidence="2">WA0000017839</strain>
    </source>
</reference>
<feature type="region of interest" description="Disordered" evidence="1">
    <location>
        <begin position="230"/>
        <end position="277"/>
    </location>
</feature>
<comment type="caution">
    <text evidence="2">The sequence shown here is derived from an EMBL/GenBank/DDBJ whole genome shotgun (WGS) entry which is preliminary data.</text>
</comment>
<dbReference type="OrthoDB" id="10255234at2759"/>
<evidence type="ECO:0000313" key="2">
    <source>
        <dbReference type="EMBL" id="KAG2204302.1"/>
    </source>
</evidence>
<keyword evidence="3" id="KW-1185">Reference proteome</keyword>
<protein>
    <submittedName>
        <fullName evidence="2">Uncharacterized protein</fullName>
    </submittedName>
</protein>
<feature type="compositionally biased region" description="Polar residues" evidence="1">
    <location>
        <begin position="257"/>
        <end position="277"/>
    </location>
</feature>